<dbReference type="AlphaFoldDB" id="A0A2N4UQ72"/>
<dbReference type="InterPro" id="IPR018640">
    <property type="entry name" value="DUF2063"/>
</dbReference>
<evidence type="ECO:0000313" key="2">
    <source>
        <dbReference type="EMBL" id="PLC57152.1"/>
    </source>
</evidence>
<keyword evidence="3" id="KW-1185">Reference proteome</keyword>
<feature type="domain" description="Putative DNA-binding" evidence="1">
    <location>
        <begin position="38"/>
        <end position="127"/>
    </location>
</feature>
<dbReference type="EMBL" id="NPIB01000019">
    <property type="protein sequence ID" value="PLC57152.1"/>
    <property type="molecule type" value="Genomic_DNA"/>
</dbReference>
<accession>A0A2N4UQ72</accession>
<organism evidence="2 3">
    <name type="scientific">Photobacterium carnosum</name>
    <dbReference type="NCBI Taxonomy" id="2023717"/>
    <lineage>
        <taxon>Bacteria</taxon>
        <taxon>Pseudomonadati</taxon>
        <taxon>Pseudomonadota</taxon>
        <taxon>Gammaproteobacteria</taxon>
        <taxon>Vibrionales</taxon>
        <taxon>Vibrionaceae</taxon>
        <taxon>Photobacterium</taxon>
    </lineage>
</organism>
<dbReference type="Pfam" id="PF09836">
    <property type="entry name" value="DUF2063"/>
    <property type="match status" value="1"/>
</dbReference>
<name>A0A2N4UQ72_9GAMM</name>
<reference evidence="2 3" key="1">
    <citation type="journal article" date="2018" name="Syst. Appl. Microbiol.">
        <title>Photobacterium carnosum sp. nov., isolated from spoiled modified atmosphere packaged poultry meat.</title>
        <authorList>
            <person name="Hilgarth M."/>
            <person name="Fuertes S."/>
            <person name="Ehrmann M."/>
            <person name="Vogel R.F."/>
        </authorList>
    </citation>
    <scope>NUCLEOTIDE SEQUENCE [LARGE SCALE GENOMIC DNA]</scope>
    <source>
        <strain evidence="2 3">TMW 2.2021</strain>
    </source>
</reference>
<sequence length="293" mass="33580">MLIFPHWQSYWLKQIRLKQLSRRSTPMPPSATTLNLQQLQHQFAAALHYQPHDLATTVVNDHFSAEQRLQLYCNNFIIGLTDILASVYSTVSAMIGDDCFNLLARQHILNHPLPQGDVTVYGAHFNDTIAAQPTLVSTLPYLVDLARLEWQRDCVSRLACHAGNLPLAKLRQLEHQASHITPQQYYFHIPISTDTFSSQYAVVSLWEIVNQTNDDHQQQQLATLNINQPQTALMQHYQWQIWQQHVTPELVTLVTDCQQQCPIAALTPTQLNLLPQLLHHHLIDDIRKVNNDA</sequence>
<dbReference type="Proteomes" id="UP000234420">
    <property type="component" value="Unassembled WGS sequence"/>
</dbReference>
<comment type="caution">
    <text evidence="2">The sequence shown here is derived from an EMBL/GenBank/DDBJ whole genome shotgun (WGS) entry which is preliminary data.</text>
</comment>
<protein>
    <recommendedName>
        <fullName evidence="1">Putative DNA-binding domain-containing protein</fullName>
    </recommendedName>
</protein>
<evidence type="ECO:0000259" key="1">
    <source>
        <dbReference type="Pfam" id="PF09836"/>
    </source>
</evidence>
<proteinExistence type="predicted"/>
<gene>
    <name evidence="2" type="ORF">CIK00_14465</name>
</gene>
<evidence type="ECO:0000313" key="3">
    <source>
        <dbReference type="Proteomes" id="UP000234420"/>
    </source>
</evidence>